<gene>
    <name evidence="4" type="ORF">MUO15_16010</name>
</gene>
<comment type="similarity">
    <text evidence="3">Belongs to the CotF family.</text>
</comment>
<evidence type="ECO:0000256" key="1">
    <source>
        <dbReference type="ARBA" id="ARBA00022969"/>
    </source>
</evidence>
<keyword evidence="4" id="KW-0946">Virion</keyword>
<evidence type="ECO:0000313" key="4">
    <source>
        <dbReference type="EMBL" id="UOR11087.1"/>
    </source>
</evidence>
<reference evidence="4" key="1">
    <citation type="submission" date="2022-04" db="EMBL/GenBank/DDBJ databases">
        <title>Halobacillus sp. isolated from saltern.</title>
        <authorList>
            <person name="Won M."/>
            <person name="Lee C.-M."/>
            <person name="Woen H.-Y."/>
            <person name="Kwon S.-W."/>
        </authorList>
    </citation>
    <scope>NUCLEOTIDE SEQUENCE</scope>
    <source>
        <strain evidence="4">SSHM10-5</strain>
    </source>
</reference>
<evidence type="ECO:0000313" key="5">
    <source>
        <dbReference type="Proteomes" id="UP000830326"/>
    </source>
</evidence>
<dbReference type="PANTHER" id="PTHR39183:SF1">
    <property type="entry name" value="SPORE COAT PROTEIN F-LIKE PROTEIN YHCQ"/>
    <property type="match status" value="1"/>
</dbReference>
<evidence type="ECO:0000256" key="2">
    <source>
        <dbReference type="ARBA" id="ARBA00024325"/>
    </source>
</evidence>
<comment type="subcellular location">
    <subcellularLocation>
        <location evidence="2">Spore coat</location>
    </subcellularLocation>
</comment>
<dbReference type="PANTHER" id="PTHR39183">
    <property type="entry name" value="SPORE COAT PROTEIN F-LIKE PROTEIN YHCQ"/>
    <property type="match status" value="1"/>
</dbReference>
<keyword evidence="4" id="KW-0167">Capsid protein</keyword>
<dbReference type="InterPro" id="IPR012347">
    <property type="entry name" value="Ferritin-like"/>
</dbReference>
<dbReference type="Gene3D" id="1.20.1260.10">
    <property type="match status" value="1"/>
</dbReference>
<name>A0ABY4H8R2_9BACI</name>
<accession>A0ABY4H8R2</accession>
<proteinExistence type="inferred from homology"/>
<organism evidence="4 5">
    <name type="scientific">Halobacillus amylolyticus</name>
    <dbReference type="NCBI Taxonomy" id="2932259"/>
    <lineage>
        <taxon>Bacteria</taxon>
        <taxon>Bacillati</taxon>
        <taxon>Bacillota</taxon>
        <taxon>Bacilli</taxon>
        <taxon>Bacillales</taxon>
        <taxon>Bacillaceae</taxon>
        <taxon>Halobacillus</taxon>
    </lineage>
</organism>
<dbReference type="Pfam" id="PF07875">
    <property type="entry name" value="Coat_F"/>
    <property type="match status" value="1"/>
</dbReference>
<evidence type="ECO:0000256" key="3">
    <source>
        <dbReference type="ARBA" id="ARBA00024344"/>
    </source>
</evidence>
<dbReference type="RefSeq" id="WP_245030716.1">
    <property type="nucleotide sequence ID" value="NZ_CP095075.1"/>
</dbReference>
<keyword evidence="1" id="KW-0749">Sporulation</keyword>
<dbReference type="Proteomes" id="UP000830326">
    <property type="component" value="Chromosome"/>
</dbReference>
<dbReference type="InterPro" id="IPR012851">
    <property type="entry name" value="Spore_coat_CotF-like"/>
</dbReference>
<dbReference type="EMBL" id="CP095075">
    <property type="protein sequence ID" value="UOR11087.1"/>
    <property type="molecule type" value="Genomic_DNA"/>
</dbReference>
<protein>
    <submittedName>
        <fullName evidence="4">Spore coat protein</fullName>
    </submittedName>
</protein>
<keyword evidence="5" id="KW-1185">Reference proteome</keyword>
<sequence>MNNFLEKITGMAPLTDQVIATDILLAVKSEIKSYSLAITETATKEVRDTLTQQLEEVIAFHEQISAYMIENGFYHPHDTSKQLQVDMKTADTALSMTKGKNFSTLSLRGQMTRNINKP</sequence>